<feature type="domain" description="MOSC" evidence="2">
    <location>
        <begin position="232"/>
        <end position="416"/>
    </location>
</feature>
<dbReference type="InterPro" id="IPR011037">
    <property type="entry name" value="Pyrv_Knase-like_insert_dom_sf"/>
</dbReference>
<feature type="transmembrane region" description="Helical" evidence="1">
    <location>
        <begin position="29"/>
        <end position="47"/>
    </location>
</feature>
<sequence length="438" mass="48249">MNTSSNTEAALGASAPLYALYVFFQSSPAIWSLIAIFSSIVSYLFLASPKIQSSSSKAERAKAMKAAFKAIENRAAAPKNVENAALSNTMQISKLWIYPIKSIRGCPVSHAVLTREGFYLDRKFMLLKDLEETPRKLQNMHVPAFPSMSLFHTAIEGDKLIVSYRRPGTAHPTGATLEVPLEPSNLESLQKLPINMHSSHTTAYDLGAEPSKWFSDRFGFKVVLAYWGGNPRPVLGNLPGQPTNQGRKKKTVVAQTARRIPVLRSLLGDDDDGIIAFNDCAPYLVINERSVADVSTRLPEHMEMDHTKFRANIVVTGSEAAFEEDFWGELTFGGGGGEESSKIILTGNCARCKSLNVDYRTGEAGKGKDGEILKLLQKDRRVDAGTKYSPIFGRYGFAGRESEGRVLSVGDEVLVSRRNDERTVFYWPGISSVNPSDW</sequence>
<dbReference type="GO" id="GO:0030151">
    <property type="term" value="F:molybdenum ion binding"/>
    <property type="evidence" value="ECO:0007669"/>
    <property type="project" value="InterPro"/>
</dbReference>
<dbReference type="InterPro" id="IPR005302">
    <property type="entry name" value="MoCF_Sase_C"/>
</dbReference>
<name>A0A8T9B9U7_9HELO</name>
<dbReference type="EMBL" id="QGMF01000360">
    <property type="protein sequence ID" value="TVY16497.1"/>
    <property type="molecule type" value="Genomic_DNA"/>
</dbReference>
<dbReference type="SUPFAM" id="SSF50800">
    <property type="entry name" value="PK beta-barrel domain-like"/>
    <property type="match status" value="1"/>
</dbReference>
<evidence type="ECO:0000313" key="4">
    <source>
        <dbReference type="Proteomes" id="UP000469559"/>
    </source>
</evidence>
<dbReference type="Proteomes" id="UP000469559">
    <property type="component" value="Unassembled WGS sequence"/>
</dbReference>
<dbReference type="PROSITE" id="PS51340">
    <property type="entry name" value="MOSC"/>
    <property type="match status" value="1"/>
</dbReference>
<evidence type="ECO:0000313" key="3">
    <source>
        <dbReference type="EMBL" id="TVY16497.1"/>
    </source>
</evidence>
<reference evidence="3 4" key="1">
    <citation type="submission" date="2018-05" db="EMBL/GenBank/DDBJ databases">
        <title>Whole genome sequencing for identification of molecular markers to develop diagnostic detection tools for the regulated plant pathogen Lachnellula willkommii.</title>
        <authorList>
            <person name="Giroux E."/>
            <person name="Bilodeau G."/>
        </authorList>
    </citation>
    <scope>NUCLEOTIDE SEQUENCE [LARGE SCALE GENOMIC DNA]</scope>
    <source>
        <strain evidence="3 4">CBS 203.66</strain>
    </source>
</reference>
<dbReference type="OrthoDB" id="17255at2759"/>
<dbReference type="GO" id="GO:0030170">
    <property type="term" value="F:pyridoxal phosphate binding"/>
    <property type="evidence" value="ECO:0007669"/>
    <property type="project" value="InterPro"/>
</dbReference>
<evidence type="ECO:0000259" key="2">
    <source>
        <dbReference type="PROSITE" id="PS51340"/>
    </source>
</evidence>
<accession>A0A8T9B9U7</accession>
<dbReference type="PANTHER" id="PTHR14237">
    <property type="entry name" value="MOLYBDOPTERIN COFACTOR SULFURASE MOSC"/>
    <property type="match status" value="1"/>
</dbReference>
<evidence type="ECO:0000256" key="1">
    <source>
        <dbReference type="SAM" id="Phobius"/>
    </source>
</evidence>
<protein>
    <submittedName>
        <fullName evidence="3">Mitochondrial amidoxime reducing component 2</fullName>
    </submittedName>
</protein>
<keyword evidence="1" id="KW-1133">Transmembrane helix</keyword>
<comment type="caution">
    <text evidence="3">The sequence shown here is derived from an EMBL/GenBank/DDBJ whole genome shotgun (WGS) entry which is preliminary data.</text>
</comment>
<keyword evidence="1" id="KW-0812">Transmembrane</keyword>
<dbReference type="Pfam" id="PF03473">
    <property type="entry name" value="MOSC"/>
    <property type="match status" value="1"/>
</dbReference>
<dbReference type="GO" id="GO:0003824">
    <property type="term" value="F:catalytic activity"/>
    <property type="evidence" value="ECO:0007669"/>
    <property type="project" value="InterPro"/>
</dbReference>
<gene>
    <name evidence="3" type="primary">MARC2</name>
    <name evidence="3" type="ORF">LARI1_G006258</name>
</gene>
<dbReference type="AlphaFoldDB" id="A0A8T9B9U7"/>
<keyword evidence="1" id="KW-0472">Membrane</keyword>
<dbReference type="SUPFAM" id="SSF141673">
    <property type="entry name" value="MOSC N-terminal domain-like"/>
    <property type="match status" value="1"/>
</dbReference>
<organism evidence="3 4">
    <name type="scientific">Lachnellula arida</name>
    <dbReference type="NCBI Taxonomy" id="1316785"/>
    <lineage>
        <taxon>Eukaryota</taxon>
        <taxon>Fungi</taxon>
        <taxon>Dikarya</taxon>
        <taxon>Ascomycota</taxon>
        <taxon>Pezizomycotina</taxon>
        <taxon>Leotiomycetes</taxon>
        <taxon>Helotiales</taxon>
        <taxon>Lachnaceae</taxon>
        <taxon>Lachnellula</taxon>
    </lineage>
</organism>
<dbReference type="PANTHER" id="PTHR14237:SF34">
    <property type="entry name" value="MOSC DOMAIN PROTEIN (AFU_ORTHOLOGUE AFUA_2G07820)"/>
    <property type="match status" value="1"/>
</dbReference>
<dbReference type="InterPro" id="IPR005303">
    <property type="entry name" value="MOCOS_middle"/>
</dbReference>
<dbReference type="Pfam" id="PF03476">
    <property type="entry name" value="MOSC_N"/>
    <property type="match status" value="1"/>
</dbReference>
<feature type="non-terminal residue" evidence="3">
    <location>
        <position position="1"/>
    </location>
</feature>
<keyword evidence="4" id="KW-1185">Reference proteome</keyword>
<proteinExistence type="predicted"/>